<dbReference type="GO" id="GO:0005634">
    <property type="term" value="C:nucleus"/>
    <property type="evidence" value="ECO:0007669"/>
    <property type="project" value="UniProtKB-SubCell"/>
</dbReference>
<feature type="DNA-binding region" description="H-T-H motif" evidence="4">
    <location>
        <begin position="15"/>
        <end position="35"/>
    </location>
</feature>
<dbReference type="Proteomes" id="UP000079169">
    <property type="component" value="Unplaced"/>
</dbReference>
<dbReference type="KEGG" id="dci:113467799"/>
<dbReference type="RefSeq" id="XP_026680025.1">
    <property type="nucleotide sequence ID" value="XM_026824224.1"/>
</dbReference>
<keyword evidence="2 4" id="KW-0238">DNA-binding</keyword>
<name>A0A3Q0IUV2_DIACI</name>
<protein>
    <submittedName>
        <fullName evidence="8">Mediator of RNA polymerase II transcription subunit 15-like isoform X1</fullName>
    </submittedName>
    <submittedName>
        <fullName evidence="9">Mediator of RNA polymerase II transcription subunit 15-like isoform X2</fullName>
    </submittedName>
</protein>
<dbReference type="PaxDb" id="121845-A0A3Q0IUV2"/>
<dbReference type="FunFam" id="1.10.10.60:FF:000019">
    <property type="entry name" value="Ligand-dependent corepressor isoform 1"/>
    <property type="match status" value="1"/>
</dbReference>
<keyword evidence="3 4" id="KW-0539">Nucleus</keyword>
<comment type="subcellular location">
    <subcellularLocation>
        <location evidence="1 4">Nucleus</location>
    </subcellularLocation>
</comment>
<dbReference type="SUPFAM" id="SSF46689">
    <property type="entry name" value="Homeodomain-like"/>
    <property type="match status" value="1"/>
</dbReference>
<dbReference type="GeneID" id="113467799"/>
<evidence type="ECO:0000313" key="9">
    <source>
        <dbReference type="RefSeq" id="XP_026680025.1"/>
    </source>
</evidence>
<dbReference type="RefSeq" id="XP_026680024.1">
    <property type="nucleotide sequence ID" value="XM_026824223.1"/>
</dbReference>
<evidence type="ECO:0000313" key="8">
    <source>
        <dbReference type="RefSeq" id="XP_026680024.1"/>
    </source>
</evidence>
<evidence type="ECO:0000313" key="7">
    <source>
        <dbReference type="Proteomes" id="UP000079169"/>
    </source>
</evidence>
<organism evidence="7 8">
    <name type="scientific">Diaphorina citri</name>
    <name type="common">Asian citrus psyllid</name>
    <dbReference type="NCBI Taxonomy" id="121845"/>
    <lineage>
        <taxon>Eukaryota</taxon>
        <taxon>Metazoa</taxon>
        <taxon>Ecdysozoa</taxon>
        <taxon>Arthropoda</taxon>
        <taxon>Hexapoda</taxon>
        <taxon>Insecta</taxon>
        <taxon>Pterygota</taxon>
        <taxon>Neoptera</taxon>
        <taxon>Paraneoptera</taxon>
        <taxon>Hemiptera</taxon>
        <taxon>Sternorrhyncha</taxon>
        <taxon>Psylloidea</taxon>
        <taxon>Psyllidae</taxon>
        <taxon>Diaphorininae</taxon>
        <taxon>Diaphorina</taxon>
    </lineage>
</organism>
<evidence type="ECO:0000256" key="4">
    <source>
        <dbReference type="PROSITE-ProRule" id="PRU00320"/>
    </source>
</evidence>
<gene>
    <name evidence="8 9" type="primary">LOC113467799</name>
</gene>
<dbReference type="AlphaFoldDB" id="A0A3Q0IUV2"/>
<sequence>MVDALEAVRMGQMSINQAAIHFNLPYSSLYGRFKRVKYEADHPEGGDGSIMEGHEGHHSSPPSNQSQSSQQSHHTTSQQNTPQPQQQQQAQPQPPPPPPQQQTVNIQAQHITTSQTSHLGPPAQIMLVQYPSAQLQMYSHSS</sequence>
<accession>A0A3Q0IUV2</accession>
<dbReference type="STRING" id="121845.A0A3Q0IUV2"/>
<feature type="compositionally biased region" description="Polar residues" evidence="5">
    <location>
        <begin position="104"/>
        <end position="118"/>
    </location>
</feature>
<feature type="compositionally biased region" description="Low complexity" evidence="5">
    <location>
        <begin position="59"/>
        <end position="91"/>
    </location>
</feature>
<dbReference type="PROSITE" id="PS50960">
    <property type="entry name" value="HTH_PSQ"/>
    <property type="match status" value="1"/>
</dbReference>
<dbReference type="InterPro" id="IPR007889">
    <property type="entry name" value="HTH_Psq"/>
</dbReference>
<reference evidence="8 9" key="1">
    <citation type="submission" date="2025-04" db="UniProtKB">
        <authorList>
            <consortium name="RefSeq"/>
        </authorList>
    </citation>
    <scope>IDENTIFICATION</scope>
</reference>
<feature type="region of interest" description="Disordered" evidence="5">
    <location>
        <begin position="40"/>
        <end position="120"/>
    </location>
</feature>
<evidence type="ECO:0000256" key="1">
    <source>
        <dbReference type="ARBA" id="ARBA00004123"/>
    </source>
</evidence>
<dbReference type="Pfam" id="PF05225">
    <property type="entry name" value="HTH_psq"/>
    <property type="match status" value="1"/>
</dbReference>
<evidence type="ECO:0000256" key="3">
    <source>
        <dbReference type="ARBA" id="ARBA00023242"/>
    </source>
</evidence>
<keyword evidence="7" id="KW-1185">Reference proteome</keyword>
<evidence type="ECO:0000256" key="5">
    <source>
        <dbReference type="SAM" id="MobiDB-lite"/>
    </source>
</evidence>
<feature type="domain" description="HTH psq-type" evidence="6">
    <location>
        <begin position="1"/>
        <end position="39"/>
    </location>
</feature>
<proteinExistence type="predicted"/>
<evidence type="ECO:0000256" key="2">
    <source>
        <dbReference type="ARBA" id="ARBA00023125"/>
    </source>
</evidence>
<dbReference type="InterPro" id="IPR009057">
    <property type="entry name" value="Homeodomain-like_sf"/>
</dbReference>
<dbReference type="GO" id="GO:0003677">
    <property type="term" value="F:DNA binding"/>
    <property type="evidence" value="ECO:0007669"/>
    <property type="project" value="UniProtKB-UniRule"/>
</dbReference>
<dbReference type="Gene3D" id="1.10.10.60">
    <property type="entry name" value="Homeodomain-like"/>
    <property type="match status" value="1"/>
</dbReference>
<evidence type="ECO:0000259" key="6">
    <source>
        <dbReference type="PROSITE" id="PS50960"/>
    </source>
</evidence>